<accession>A0A9X0AV73</accession>
<evidence type="ECO:0000313" key="4">
    <source>
        <dbReference type="EMBL" id="KAJ8069566.1"/>
    </source>
</evidence>
<comment type="caution">
    <text evidence="4">The sequence shown here is derived from an EMBL/GenBank/DDBJ whole genome shotgun (WGS) entry which is preliminary data.</text>
</comment>
<dbReference type="PANTHER" id="PTHR44145:SF3">
    <property type="entry name" value="DNAJ HOMOLOG SUBFAMILY A MEMBER 3, MITOCHONDRIAL"/>
    <property type="match status" value="1"/>
</dbReference>
<dbReference type="SUPFAM" id="SSF46565">
    <property type="entry name" value="Chaperone J-domain"/>
    <property type="match status" value="1"/>
</dbReference>
<evidence type="ECO:0000313" key="5">
    <source>
        <dbReference type="Proteomes" id="UP001152300"/>
    </source>
</evidence>
<sequence>MPSFPDFDLYEALEVTRDASAQDITASYRRLARVHHPDKNLDNADATAKFQKVQAAYEILSDERQRKAYDHPIPFSPFGSGARQQNRPQEYYEDEDDEMDEMMFNHIFRMFFSRASSGPSPFQYAQFETETERRRREARMREEKADRAAARLEKSQREAAEQAKRVAEAKAMEDAAAASKQEAETQSRLKMENIFAANACVTDAEKQACCEHCSFWPKEQMKRKFKCLSCGRKRSMIQYTCPYCALGLCQHCFDTKQFMKKT</sequence>
<evidence type="ECO:0000256" key="2">
    <source>
        <dbReference type="SAM" id="MobiDB-lite"/>
    </source>
</evidence>
<organism evidence="4 5">
    <name type="scientific">Sclerotinia nivalis</name>
    <dbReference type="NCBI Taxonomy" id="352851"/>
    <lineage>
        <taxon>Eukaryota</taxon>
        <taxon>Fungi</taxon>
        <taxon>Dikarya</taxon>
        <taxon>Ascomycota</taxon>
        <taxon>Pezizomycotina</taxon>
        <taxon>Leotiomycetes</taxon>
        <taxon>Helotiales</taxon>
        <taxon>Sclerotiniaceae</taxon>
        <taxon>Sclerotinia</taxon>
    </lineage>
</organism>
<feature type="compositionally biased region" description="Basic and acidic residues" evidence="2">
    <location>
        <begin position="130"/>
        <end position="160"/>
    </location>
</feature>
<dbReference type="SMART" id="SM00271">
    <property type="entry name" value="DnaJ"/>
    <property type="match status" value="1"/>
</dbReference>
<dbReference type="AlphaFoldDB" id="A0A9X0AV73"/>
<dbReference type="InterPro" id="IPR001623">
    <property type="entry name" value="DnaJ_domain"/>
</dbReference>
<evidence type="ECO:0000259" key="3">
    <source>
        <dbReference type="PROSITE" id="PS50076"/>
    </source>
</evidence>
<evidence type="ECO:0000256" key="1">
    <source>
        <dbReference type="ARBA" id="ARBA00023186"/>
    </source>
</evidence>
<gene>
    <name evidence="4" type="ORF">OCU04_000007</name>
</gene>
<reference evidence="4" key="1">
    <citation type="submission" date="2022-11" db="EMBL/GenBank/DDBJ databases">
        <title>Genome Resource of Sclerotinia nivalis Strain SnTB1, a Plant Pathogen Isolated from American Ginseng.</title>
        <authorList>
            <person name="Fan S."/>
        </authorList>
    </citation>
    <scope>NUCLEOTIDE SEQUENCE</scope>
    <source>
        <strain evidence="4">SnTB1</strain>
    </source>
</reference>
<dbReference type="PRINTS" id="PR00625">
    <property type="entry name" value="JDOMAIN"/>
</dbReference>
<dbReference type="PROSITE" id="PS00636">
    <property type="entry name" value="DNAJ_1"/>
    <property type="match status" value="1"/>
</dbReference>
<feature type="region of interest" description="Disordered" evidence="2">
    <location>
        <begin position="118"/>
        <end position="160"/>
    </location>
</feature>
<dbReference type="OrthoDB" id="10250354at2759"/>
<dbReference type="Gene3D" id="1.10.287.110">
    <property type="entry name" value="DnaJ domain"/>
    <property type="match status" value="1"/>
</dbReference>
<dbReference type="InterPro" id="IPR018253">
    <property type="entry name" value="DnaJ_domain_CS"/>
</dbReference>
<feature type="domain" description="J" evidence="3">
    <location>
        <begin position="8"/>
        <end position="73"/>
    </location>
</feature>
<name>A0A9X0AV73_9HELO</name>
<dbReference type="Pfam" id="PF00226">
    <property type="entry name" value="DnaJ"/>
    <property type="match status" value="1"/>
</dbReference>
<proteinExistence type="predicted"/>
<protein>
    <recommendedName>
        <fullName evidence="3">J domain-containing protein</fullName>
    </recommendedName>
</protein>
<dbReference type="CDD" id="cd06257">
    <property type="entry name" value="DnaJ"/>
    <property type="match status" value="1"/>
</dbReference>
<dbReference type="PANTHER" id="PTHR44145">
    <property type="entry name" value="DNAJ HOMOLOG SUBFAMILY A MEMBER 3, MITOCHONDRIAL"/>
    <property type="match status" value="1"/>
</dbReference>
<feature type="region of interest" description="Disordered" evidence="2">
    <location>
        <begin position="70"/>
        <end position="92"/>
    </location>
</feature>
<keyword evidence="5" id="KW-1185">Reference proteome</keyword>
<dbReference type="InterPro" id="IPR036869">
    <property type="entry name" value="J_dom_sf"/>
</dbReference>
<dbReference type="EMBL" id="JAPEIS010000001">
    <property type="protein sequence ID" value="KAJ8069566.1"/>
    <property type="molecule type" value="Genomic_DNA"/>
</dbReference>
<dbReference type="Proteomes" id="UP001152300">
    <property type="component" value="Unassembled WGS sequence"/>
</dbReference>
<dbReference type="InterPro" id="IPR051938">
    <property type="entry name" value="Apopto_cytoskel_mod"/>
</dbReference>
<keyword evidence="1" id="KW-0143">Chaperone</keyword>
<dbReference type="PROSITE" id="PS50076">
    <property type="entry name" value="DNAJ_2"/>
    <property type="match status" value="1"/>
</dbReference>